<keyword evidence="2" id="KW-1185">Reference proteome</keyword>
<comment type="caution">
    <text evidence="1">The sequence shown here is derived from an EMBL/GenBank/DDBJ whole genome shotgun (WGS) entry which is preliminary data.</text>
</comment>
<dbReference type="OrthoDB" id="1862127at2759"/>
<gene>
    <name evidence="1" type="ORF">Cgig2_019250</name>
</gene>
<evidence type="ECO:0000313" key="2">
    <source>
        <dbReference type="Proteomes" id="UP001153076"/>
    </source>
</evidence>
<dbReference type="InterPro" id="IPR004158">
    <property type="entry name" value="DUF247_pln"/>
</dbReference>
<dbReference type="PANTHER" id="PTHR31170">
    <property type="entry name" value="BNAC04G53230D PROTEIN"/>
    <property type="match status" value="1"/>
</dbReference>
<name>A0A9Q1KPJ1_9CARY</name>
<proteinExistence type="predicted"/>
<dbReference type="EMBL" id="JAKOGI010000056">
    <property type="protein sequence ID" value="KAJ8446357.1"/>
    <property type="molecule type" value="Genomic_DNA"/>
</dbReference>
<sequence length="202" mass="23869">MLRNKSTMLLWQNFSRSLGSIWQLSTKDLRVSLEEKMKAMYQQEQQHQFLVNKASYSEAIELSKDEFVKMMLLDGCFIIELFRDLNMNNFAYSSLLSKRWMLPVVRFDIITLENQLLMIVLRKLFTMTRRKSTPEPLLEELALCFFDPLMPRSLDIRRQSIKSTIESSIEGSHPHDFKHLLDLFHSSISLGKVKQCKEPHMY</sequence>
<reference evidence="1" key="1">
    <citation type="submission" date="2022-04" db="EMBL/GenBank/DDBJ databases">
        <title>Carnegiea gigantea Genome sequencing and assembly v2.</title>
        <authorList>
            <person name="Copetti D."/>
            <person name="Sanderson M.J."/>
            <person name="Burquez A."/>
            <person name="Wojciechowski M.F."/>
        </authorList>
    </citation>
    <scope>NUCLEOTIDE SEQUENCE</scope>
    <source>
        <strain evidence="1">SGP5-SGP5p</strain>
        <tissue evidence="1">Aerial part</tissue>
    </source>
</reference>
<accession>A0A9Q1KPJ1</accession>
<evidence type="ECO:0000313" key="1">
    <source>
        <dbReference type="EMBL" id="KAJ8446357.1"/>
    </source>
</evidence>
<dbReference type="Pfam" id="PF03140">
    <property type="entry name" value="DUF247"/>
    <property type="match status" value="1"/>
</dbReference>
<dbReference type="Proteomes" id="UP001153076">
    <property type="component" value="Unassembled WGS sequence"/>
</dbReference>
<dbReference type="AlphaFoldDB" id="A0A9Q1KPJ1"/>
<dbReference type="PANTHER" id="PTHR31170:SF21">
    <property type="match status" value="1"/>
</dbReference>
<protein>
    <submittedName>
        <fullName evidence="1">Uncharacterized protein</fullName>
    </submittedName>
</protein>
<organism evidence="1 2">
    <name type="scientific">Carnegiea gigantea</name>
    <dbReference type="NCBI Taxonomy" id="171969"/>
    <lineage>
        <taxon>Eukaryota</taxon>
        <taxon>Viridiplantae</taxon>
        <taxon>Streptophyta</taxon>
        <taxon>Embryophyta</taxon>
        <taxon>Tracheophyta</taxon>
        <taxon>Spermatophyta</taxon>
        <taxon>Magnoliopsida</taxon>
        <taxon>eudicotyledons</taxon>
        <taxon>Gunneridae</taxon>
        <taxon>Pentapetalae</taxon>
        <taxon>Caryophyllales</taxon>
        <taxon>Cactineae</taxon>
        <taxon>Cactaceae</taxon>
        <taxon>Cactoideae</taxon>
        <taxon>Echinocereeae</taxon>
        <taxon>Carnegiea</taxon>
    </lineage>
</organism>